<evidence type="ECO:0000256" key="1">
    <source>
        <dbReference type="SAM" id="MobiDB-lite"/>
    </source>
</evidence>
<protein>
    <submittedName>
        <fullName evidence="2">Uncharacterized protein</fullName>
    </submittedName>
</protein>
<dbReference type="EMBL" id="CAAALY010050320">
    <property type="protein sequence ID" value="VEL21238.1"/>
    <property type="molecule type" value="Genomic_DNA"/>
</dbReference>
<proteinExistence type="predicted"/>
<name>A0A3S5FDV1_9PLAT</name>
<keyword evidence="3" id="KW-1185">Reference proteome</keyword>
<evidence type="ECO:0000313" key="2">
    <source>
        <dbReference type="EMBL" id="VEL21238.1"/>
    </source>
</evidence>
<reference evidence="2" key="1">
    <citation type="submission" date="2018-11" db="EMBL/GenBank/DDBJ databases">
        <authorList>
            <consortium name="Pathogen Informatics"/>
        </authorList>
    </citation>
    <scope>NUCLEOTIDE SEQUENCE</scope>
</reference>
<evidence type="ECO:0000313" key="3">
    <source>
        <dbReference type="Proteomes" id="UP000784294"/>
    </source>
</evidence>
<dbReference type="AlphaFoldDB" id="A0A3S5FDV1"/>
<sequence length="101" mass="10689">MAPQASDVVDTSRPSTGSGPAGCVRRIYLLRPSQLPSHKSTPTVIRQLKLASSQSATTSSSMALQAWVETDHPERTPLIADAIPSTQATGCTLSAQYSLSY</sequence>
<dbReference type="Proteomes" id="UP000784294">
    <property type="component" value="Unassembled WGS sequence"/>
</dbReference>
<gene>
    <name evidence="2" type="ORF">PXEA_LOCUS14678</name>
</gene>
<comment type="caution">
    <text evidence="2">The sequence shown here is derived from an EMBL/GenBank/DDBJ whole genome shotgun (WGS) entry which is preliminary data.</text>
</comment>
<organism evidence="2 3">
    <name type="scientific">Protopolystoma xenopodis</name>
    <dbReference type="NCBI Taxonomy" id="117903"/>
    <lineage>
        <taxon>Eukaryota</taxon>
        <taxon>Metazoa</taxon>
        <taxon>Spiralia</taxon>
        <taxon>Lophotrochozoa</taxon>
        <taxon>Platyhelminthes</taxon>
        <taxon>Monogenea</taxon>
        <taxon>Polyopisthocotylea</taxon>
        <taxon>Polystomatidea</taxon>
        <taxon>Polystomatidae</taxon>
        <taxon>Protopolystoma</taxon>
    </lineage>
</organism>
<feature type="region of interest" description="Disordered" evidence="1">
    <location>
        <begin position="1"/>
        <end position="21"/>
    </location>
</feature>
<accession>A0A3S5FDV1</accession>